<dbReference type="Proteomes" id="UP001055811">
    <property type="component" value="Linkage Group LG08"/>
</dbReference>
<accession>A0ACB8ZLF9</accession>
<protein>
    <submittedName>
        <fullName evidence="1">Uncharacterized protein</fullName>
    </submittedName>
</protein>
<reference evidence="2" key="1">
    <citation type="journal article" date="2022" name="Mol. Ecol. Resour.">
        <title>The genomes of chicory, endive, great burdock and yacon provide insights into Asteraceae palaeo-polyploidization history and plant inulin production.</title>
        <authorList>
            <person name="Fan W."/>
            <person name="Wang S."/>
            <person name="Wang H."/>
            <person name="Wang A."/>
            <person name="Jiang F."/>
            <person name="Liu H."/>
            <person name="Zhao H."/>
            <person name="Xu D."/>
            <person name="Zhang Y."/>
        </authorList>
    </citation>
    <scope>NUCLEOTIDE SEQUENCE [LARGE SCALE GENOMIC DNA]</scope>
    <source>
        <strain evidence="2">cv. Punajuju</strain>
    </source>
</reference>
<reference evidence="1 2" key="2">
    <citation type="journal article" date="2022" name="Mol. Ecol. Resour.">
        <title>The genomes of chicory, endive, great burdock and yacon provide insights into Asteraceae paleo-polyploidization history and plant inulin production.</title>
        <authorList>
            <person name="Fan W."/>
            <person name="Wang S."/>
            <person name="Wang H."/>
            <person name="Wang A."/>
            <person name="Jiang F."/>
            <person name="Liu H."/>
            <person name="Zhao H."/>
            <person name="Xu D."/>
            <person name="Zhang Y."/>
        </authorList>
    </citation>
    <scope>NUCLEOTIDE SEQUENCE [LARGE SCALE GENOMIC DNA]</scope>
    <source>
        <strain evidence="2">cv. Punajuju</strain>
        <tissue evidence="1">Leaves</tissue>
    </source>
</reference>
<keyword evidence="2" id="KW-1185">Reference proteome</keyword>
<evidence type="ECO:0000313" key="2">
    <source>
        <dbReference type="Proteomes" id="UP001055811"/>
    </source>
</evidence>
<sequence>MSLSISINTASSSLLFNTTNCGIIFQLTHPQSPTNKTNMNGGGGRRKMNAPLPNPSKDRDEDLTLFREMHRRDKDRVISLLQPVSDEFEANGNYPIYGMTSVKKGPGFGFLGETEKNDYDWLKTPPATPLFPSLEMETKNAHELVVQRELPIIQSLSRFAVKPEEKETKQTSNVEGRSKFTNPKPRIPARSVTPNARSTSLFTDQKKNIKTAPIPLISNVNKITDVTNKSNNTTSSMSNQSKSITNSSTRITPKARGVSPLVTSRIPVRIPGFSDETPANLRTDRSTSASRGRLVNNQSTQTTSIAAPQKAEVLNVRGRRQSCSPSVMRGRKVAPTSEESINTLTGQKGSNRMFQSGNVGQFLGSRMVDKIMNARKSSVEEKETKVKLNGSINEGSGYGRMMAKSSLDTETKRDSVNSRQVGISSGRKSMATTYAPSSRSSGGNYKM</sequence>
<evidence type="ECO:0000313" key="1">
    <source>
        <dbReference type="EMBL" id="KAI3698382.1"/>
    </source>
</evidence>
<dbReference type="EMBL" id="CM042016">
    <property type="protein sequence ID" value="KAI3698382.1"/>
    <property type="molecule type" value="Genomic_DNA"/>
</dbReference>
<gene>
    <name evidence="1" type="ORF">L2E82_41889</name>
</gene>
<proteinExistence type="predicted"/>
<comment type="caution">
    <text evidence="1">The sequence shown here is derived from an EMBL/GenBank/DDBJ whole genome shotgun (WGS) entry which is preliminary data.</text>
</comment>
<organism evidence="1 2">
    <name type="scientific">Cichorium intybus</name>
    <name type="common">Chicory</name>
    <dbReference type="NCBI Taxonomy" id="13427"/>
    <lineage>
        <taxon>Eukaryota</taxon>
        <taxon>Viridiplantae</taxon>
        <taxon>Streptophyta</taxon>
        <taxon>Embryophyta</taxon>
        <taxon>Tracheophyta</taxon>
        <taxon>Spermatophyta</taxon>
        <taxon>Magnoliopsida</taxon>
        <taxon>eudicotyledons</taxon>
        <taxon>Gunneridae</taxon>
        <taxon>Pentapetalae</taxon>
        <taxon>asterids</taxon>
        <taxon>campanulids</taxon>
        <taxon>Asterales</taxon>
        <taxon>Asteraceae</taxon>
        <taxon>Cichorioideae</taxon>
        <taxon>Cichorieae</taxon>
        <taxon>Cichoriinae</taxon>
        <taxon>Cichorium</taxon>
    </lineage>
</organism>
<name>A0ACB8ZLF9_CICIN</name>